<organism evidence="2 3">
    <name type="scientific">Kibdelosporangium banguiense</name>
    <dbReference type="NCBI Taxonomy" id="1365924"/>
    <lineage>
        <taxon>Bacteria</taxon>
        <taxon>Bacillati</taxon>
        <taxon>Actinomycetota</taxon>
        <taxon>Actinomycetes</taxon>
        <taxon>Pseudonocardiales</taxon>
        <taxon>Pseudonocardiaceae</taxon>
        <taxon>Kibdelosporangium</taxon>
    </lineage>
</organism>
<feature type="transmembrane region" description="Helical" evidence="1">
    <location>
        <begin position="228"/>
        <end position="248"/>
    </location>
</feature>
<evidence type="ECO:0000313" key="2">
    <source>
        <dbReference type="EMBL" id="MBP2328172.1"/>
    </source>
</evidence>
<reference evidence="2 3" key="1">
    <citation type="submission" date="2021-03" db="EMBL/GenBank/DDBJ databases">
        <title>Sequencing the genomes of 1000 actinobacteria strains.</title>
        <authorList>
            <person name="Klenk H.-P."/>
        </authorList>
    </citation>
    <scope>NUCLEOTIDE SEQUENCE [LARGE SCALE GENOMIC DNA]</scope>
    <source>
        <strain evidence="2 3">DSM 46670</strain>
    </source>
</reference>
<feature type="transmembrane region" description="Helical" evidence="1">
    <location>
        <begin position="119"/>
        <end position="136"/>
    </location>
</feature>
<keyword evidence="1" id="KW-0472">Membrane</keyword>
<feature type="transmembrane region" description="Helical" evidence="1">
    <location>
        <begin position="201"/>
        <end position="222"/>
    </location>
</feature>
<evidence type="ECO:0000313" key="3">
    <source>
        <dbReference type="Proteomes" id="UP001519332"/>
    </source>
</evidence>
<keyword evidence="3" id="KW-1185">Reference proteome</keyword>
<dbReference type="EMBL" id="JAGINW010000001">
    <property type="protein sequence ID" value="MBP2328172.1"/>
    <property type="molecule type" value="Genomic_DNA"/>
</dbReference>
<feature type="transmembrane region" description="Helical" evidence="1">
    <location>
        <begin position="172"/>
        <end position="189"/>
    </location>
</feature>
<keyword evidence="1" id="KW-1133">Transmembrane helix</keyword>
<feature type="transmembrane region" description="Helical" evidence="1">
    <location>
        <begin position="143"/>
        <end position="160"/>
    </location>
</feature>
<accession>A0ABS4TUV7</accession>
<gene>
    <name evidence="2" type="ORF">JOF56_008557</name>
</gene>
<dbReference type="RefSeq" id="WP_245378609.1">
    <property type="nucleotide sequence ID" value="NZ_JAGINW010000001.1"/>
</dbReference>
<comment type="caution">
    <text evidence="2">The sequence shown here is derived from an EMBL/GenBank/DDBJ whole genome shotgun (WGS) entry which is preliminary data.</text>
</comment>
<feature type="transmembrane region" description="Helical" evidence="1">
    <location>
        <begin position="78"/>
        <end position="99"/>
    </location>
</feature>
<protein>
    <submittedName>
        <fullName evidence="2">Uncharacterized protein</fullName>
    </submittedName>
</protein>
<sequence length="317" mass="34101">MISAEARYRTLVRILPAWYRAERGDEMVGTLLDLHGERARAALWSELWALLALGARTRLAARAAPGRAVALGDLVRQVALLGLLWGVLRSAGSVGDILWSLLAFSDQGFFYRAALTSDLARDLVLLAAALIPLVLLVDGWRRLARIAAGAVLAAGAILFLTKHWSDLGPGPVVYFAPQWLPLVLVLAAFHVDAPLPLARPWWWAIGASLVLAPALAIAHIQTSALDRITGLSPLVWLCAIAGAGYLLLRRRTGPRPARTLALALCIALAVIQNLVLKNGIMPFGVVVIAQVCCVGAIVVALTVVGIRDYRRTVVRHD</sequence>
<keyword evidence="1" id="KW-0812">Transmembrane</keyword>
<feature type="transmembrane region" description="Helical" evidence="1">
    <location>
        <begin position="282"/>
        <end position="306"/>
    </location>
</feature>
<feature type="transmembrane region" description="Helical" evidence="1">
    <location>
        <begin position="260"/>
        <end position="276"/>
    </location>
</feature>
<name>A0ABS4TUV7_9PSEU</name>
<evidence type="ECO:0000256" key="1">
    <source>
        <dbReference type="SAM" id="Phobius"/>
    </source>
</evidence>
<proteinExistence type="predicted"/>
<dbReference type="Proteomes" id="UP001519332">
    <property type="component" value="Unassembled WGS sequence"/>
</dbReference>